<dbReference type="InterPro" id="IPR001387">
    <property type="entry name" value="Cro/C1-type_HTH"/>
</dbReference>
<dbReference type="InterPro" id="IPR010982">
    <property type="entry name" value="Lambda_DNA-bd_dom_sf"/>
</dbReference>
<evidence type="ECO:0000259" key="1">
    <source>
        <dbReference type="PROSITE" id="PS50943"/>
    </source>
</evidence>
<dbReference type="GO" id="GO:0003677">
    <property type="term" value="F:DNA binding"/>
    <property type="evidence" value="ECO:0007669"/>
    <property type="project" value="InterPro"/>
</dbReference>
<sequence>MIDKSAGYISYLECGTKVMSLETFVGIANALEVSTDTLLNRQLTGATEMSNAEAQKIFANCTPYETYVLLDVLKTTKNALRSHHHLLKDEW</sequence>
<dbReference type="SUPFAM" id="SSF47413">
    <property type="entry name" value="lambda repressor-like DNA-binding domains"/>
    <property type="match status" value="1"/>
</dbReference>
<dbReference type="Gene3D" id="1.10.260.40">
    <property type="entry name" value="lambda repressor-like DNA-binding domains"/>
    <property type="match status" value="1"/>
</dbReference>
<accession>K1TA04</accession>
<name>K1TA04_9ZZZZ</name>
<dbReference type="PROSITE" id="PS50943">
    <property type="entry name" value="HTH_CROC1"/>
    <property type="match status" value="1"/>
</dbReference>
<evidence type="ECO:0000313" key="2">
    <source>
        <dbReference type="EMBL" id="EKC70002.1"/>
    </source>
</evidence>
<dbReference type="AlphaFoldDB" id="K1TA04"/>
<gene>
    <name evidence="2" type="ORF">OBE_04110</name>
</gene>
<dbReference type="EMBL" id="AJWZ01002790">
    <property type="protein sequence ID" value="EKC70002.1"/>
    <property type="molecule type" value="Genomic_DNA"/>
</dbReference>
<protein>
    <submittedName>
        <fullName evidence="2">Regulatory protein</fullName>
    </submittedName>
</protein>
<feature type="domain" description="HTH cro/C1-type" evidence="1">
    <location>
        <begin position="1"/>
        <end position="38"/>
    </location>
</feature>
<comment type="caution">
    <text evidence="2">The sequence shown here is derived from an EMBL/GenBank/DDBJ whole genome shotgun (WGS) entry which is preliminary data.</text>
</comment>
<reference evidence="2" key="1">
    <citation type="journal article" date="2013" name="Environ. Microbiol.">
        <title>Microbiota from the distal guts of lean and obese adolescents exhibit partial functional redundancy besides clear differences in community structure.</title>
        <authorList>
            <person name="Ferrer M."/>
            <person name="Ruiz A."/>
            <person name="Lanza F."/>
            <person name="Haange S.B."/>
            <person name="Oberbach A."/>
            <person name="Till H."/>
            <person name="Bargiela R."/>
            <person name="Campoy C."/>
            <person name="Segura M.T."/>
            <person name="Richter M."/>
            <person name="von Bergen M."/>
            <person name="Seifert J."/>
            <person name="Suarez A."/>
        </authorList>
    </citation>
    <scope>NUCLEOTIDE SEQUENCE</scope>
</reference>
<proteinExistence type="predicted"/>
<organism evidence="2">
    <name type="scientific">human gut metagenome</name>
    <dbReference type="NCBI Taxonomy" id="408170"/>
    <lineage>
        <taxon>unclassified sequences</taxon>
        <taxon>metagenomes</taxon>
        <taxon>organismal metagenomes</taxon>
    </lineage>
</organism>